<dbReference type="Proteomes" id="UP000594260">
    <property type="component" value="Unplaced"/>
</dbReference>
<evidence type="ECO:0000256" key="7">
    <source>
        <dbReference type="ARBA" id="ARBA00023163"/>
    </source>
</evidence>
<keyword evidence="4" id="KW-0862">Zinc</keyword>
<evidence type="ECO:0000256" key="5">
    <source>
        <dbReference type="ARBA" id="ARBA00022853"/>
    </source>
</evidence>
<dbReference type="GO" id="GO:0016586">
    <property type="term" value="C:RSC-type complex"/>
    <property type="evidence" value="ECO:0007669"/>
    <property type="project" value="TreeGrafter"/>
</dbReference>
<dbReference type="PANTHER" id="PTHR22597:SF0">
    <property type="entry name" value="POLYCOMB PROTEIN SUZ12"/>
    <property type="match status" value="1"/>
</dbReference>
<dbReference type="CDD" id="cd21551">
    <property type="entry name" value="VEFS-box_SUZ12"/>
    <property type="match status" value="1"/>
</dbReference>
<feature type="region of interest" description="Disordered" evidence="8">
    <location>
        <begin position="272"/>
        <end position="300"/>
    </location>
</feature>
<accession>A0A7M7JEI4</accession>
<evidence type="ECO:0000256" key="3">
    <source>
        <dbReference type="ARBA" id="ARBA00022771"/>
    </source>
</evidence>
<dbReference type="GO" id="GO:0035098">
    <property type="term" value="C:ESC/E(Z) complex"/>
    <property type="evidence" value="ECO:0007669"/>
    <property type="project" value="TreeGrafter"/>
</dbReference>
<evidence type="ECO:0000313" key="11">
    <source>
        <dbReference type="EnsemblMetazoa" id="XP_022650535"/>
    </source>
</evidence>
<evidence type="ECO:0000259" key="9">
    <source>
        <dbReference type="Pfam" id="PF09733"/>
    </source>
</evidence>
<feature type="region of interest" description="Disordered" evidence="8">
    <location>
        <begin position="1"/>
        <end position="94"/>
    </location>
</feature>
<evidence type="ECO:0000256" key="6">
    <source>
        <dbReference type="ARBA" id="ARBA00023015"/>
    </source>
</evidence>
<dbReference type="EnsemblMetazoa" id="XM_022794800">
    <property type="protein sequence ID" value="XP_022650535"/>
    <property type="gene ID" value="LOC111245877"/>
</dbReference>
<dbReference type="KEGG" id="vde:111245877"/>
<evidence type="ECO:0000259" key="10">
    <source>
        <dbReference type="Pfam" id="PF23320"/>
    </source>
</evidence>
<dbReference type="InterPro" id="IPR019135">
    <property type="entry name" value="Polycomb_protein_VEFS-Box"/>
</dbReference>
<comment type="similarity">
    <text evidence="1">Belongs to the VEFS (VRN2-EMF2-FIS2-SU(Z)12) family.</text>
</comment>
<keyword evidence="6" id="KW-0805">Transcription regulation</keyword>
<name>A0A7M7JEI4_VARDE</name>
<proteinExistence type="inferred from homology"/>
<keyword evidence="12" id="KW-1185">Reference proteome</keyword>
<dbReference type="AlphaFoldDB" id="A0A7M7JEI4"/>
<feature type="compositionally biased region" description="Polar residues" evidence="8">
    <location>
        <begin position="272"/>
        <end position="281"/>
    </location>
</feature>
<dbReference type="OMA" id="ERENDPP"/>
<evidence type="ECO:0000256" key="1">
    <source>
        <dbReference type="ARBA" id="ARBA00007416"/>
    </source>
</evidence>
<dbReference type="OrthoDB" id="166746at2759"/>
<reference evidence="11" key="1">
    <citation type="submission" date="2021-01" db="UniProtKB">
        <authorList>
            <consortium name="EnsemblMetazoa"/>
        </authorList>
    </citation>
    <scope>IDENTIFICATION</scope>
</reference>
<dbReference type="FunCoup" id="A0A7M7JEI4">
    <property type="interactions" value="1772"/>
</dbReference>
<protein>
    <submittedName>
        <fullName evidence="11">Uncharacterized protein</fullName>
    </submittedName>
</protein>
<evidence type="ECO:0000256" key="2">
    <source>
        <dbReference type="ARBA" id="ARBA00022723"/>
    </source>
</evidence>
<dbReference type="GeneID" id="111245877"/>
<keyword evidence="3" id="KW-0863">Zinc-finger</keyword>
<dbReference type="Pfam" id="PF09733">
    <property type="entry name" value="VEFS-Box"/>
    <property type="match status" value="1"/>
</dbReference>
<keyword evidence="5" id="KW-0156">Chromatin regulator</keyword>
<dbReference type="PANTHER" id="PTHR22597">
    <property type="entry name" value="POLYCOMB GROUP PROTEIN"/>
    <property type="match status" value="1"/>
</dbReference>
<keyword evidence="2" id="KW-0479">Metal-binding</keyword>
<dbReference type="GO" id="GO:0031490">
    <property type="term" value="F:chromatin DNA binding"/>
    <property type="evidence" value="ECO:0007669"/>
    <property type="project" value="TreeGrafter"/>
</dbReference>
<feature type="compositionally biased region" description="Acidic residues" evidence="8">
    <location>
        <begin position="283"/>
        <end position="294"/>
    </location>
</feature>
<dbReference type="GO" id="GO:0008270">
    <property type="term" value="F:zinc ion binding"/>
    <property type="evidence" value="ECO:0007669"/>
    <property type="project" value="UniProtKB-KW"/>
</dbReference>
<dbReference type="InParanoid" id="A0A7M7JEI4"/>
<sequence length="723" mass="80098">MAPRKSDGRSGGARPVERASTSNFTTTTTGATTTTASSITPVNSSSSSSGNNTGTSVGAGTTPVTAAAETNNNNSNNNTSGCSSSNASNGRKVPAEQLTEHQLFLQAFEKPTQIYRYLRTRHMVLPLFLQRSLTYMPKSPSMPTQGSGAQSPMSAREKREQFRVDTLLDRALQRKLPTLGPLRLQLGGVRDGSAIQDSVELNMAVVKANNSKTGHVAKVFTHSCIVRRNQSAASGEVTIPEEAFHPLQDPSKRCVFTLLFVLSLRQPQNSLLNKTHTGKNSIDSDDQSDSEATDTESSLESTPKRSCVMLTLTGELVIYDETGQCQLAEGDYKILLREHVPQNITSTHWVTVPANTALKALPHEIPSLELNLSWGNDDIRKQCQPSKDRREVKKETVAQSPVVQERRQTHVYYQFIFQSNSRQITEARGDLRCPWCYVDCRRLYSLLKHLKLCHSRFNFNYTPYRGGAKIDVSVNDAYDGSYMGNPQRLVRRGPNGGSQFPLRRTPITYFMVCRPQRPLPTLSEFLQDYQEELGLGLSGGGLKMGATVGHNRAYFHSHTCMPIKPEEFDYDSERENDPPWLREKTQRMLDEFTDVNDGEKLLMKMWNLHVMRMGTVADCHVPHAVATFIEKHGAAIMAQHLYRNLLLHLANLLEFGLVSSSELYTSARRLQLFAPKHFFSSKQQQQLHATIITGTSASLTTVNGSRGSILDGPASAGGQSGGK</sequence>
<evidence type="ECO:0000313" key="12">
    <source>
        <dbReference type="Proteomes" id="UP000594260"/>
    </source>
</evidence>
<keyword evidence="7" id="KW-0804">Transcription</keyword>
<feature type="domain" description="Polycomb protein SUZ12-like zinc finger" evidence="10">
    <location>
        <begin position="409"/>
        <end position="476"/>
    </location>
</feature>
<organism evidence="11 12">
    <name type="scientific">Varroa destructor</name>
    <name type="common">Honeybee mite</name>
    <dbReference type="NCBI Taxonomy" id="109461"/>
    <lineage>
        <taxon>Eukaryota</taxon>
        <taxon>Metazoa</taxon>
        <taxon>Ecdysozoa</taxon>
        <taxon>Arthropoda</taxon>
        <taxon>Chelicerata</taxon>
        <taxon>Arachnida</taxon>
        <taxon>Acari</taxon>
        <taxon>Parasitiformes</taxon>
        <taxon>Mesostigmata</taxon>
        <taxon>Gamasina</taxon>
        <taxon>Dermanyssoidea</taxon>
        <taxon>Varroidae</taxon>
        <taxon>Varroa</taxon>
    </lineage>
</organism>
<feature type="domain" description="Polycomb protein VEFS-Box" evidence="9">
    <location>
        <begin position="548"/>
        <end position="662"/>
    </location>
</feature>
<dbReference type="CDD" id="cd21750">
    <property type="entry name" value="ZnB-Zn_SUZ12"/>
    <property type="match status" value="1"/>
</dbReference>
<dbReference type="Pfam" id="PF23320">
    <property type="entry name" value="Zn_SUZ12"/>
    <property type="match status" value="1"/>
</dbReference>
<feature type="compositionally biased region" description="Low complexity" evidence="8">
    <location>
        <begin position="19"/>
        <end position="89"/>
    </location>
</feature>
<dbReference type="InterPro" id="IPR057540">
    <property type="entry name" value="Znf_SUZ12"/>
</dbReference>
<evidence type="ECO:0000256" key="4">
    <source>
        <dbReference type="ARBA" id="ARBA00022833"/>
    </source>
</evidence>
<evidence type="ECO:0000256" key="8">
    <source>
        <dbReference type="SAM" id="MobiDB-lite"/>
    </source>
</evidence>
<dbReference type="GO" id="GO:0006325">
    <property type="term" value="P:chromatin organization"/>
    <property type="evidence" value="ECO:0007669"/>
    <property type="project" value="UniProtKB-KW"/>
</dbReference>
<dbReference type="RefSeq" id="XP_022650535.1">
    <property type="nucleotide sequence ID" value="XM_022794800.1"/>
</dbReference>